<accession>F4RW74</accession>
<gene>
    <name evidence="2" type="ORF">MELLADRAFT_90235</name>
</gene>
<feature type="region of interest" description="Disordered" evidence="1">
    <location>
        <begin position="528"/>
        <end position="553"/>
    </location>
</feature>
<name>F4RW74_MELLP</name>
<dbReference type="RefSeq" id="XP_007413369.1">
    <property type="nucleotide sequence ID" value="XM_007413307.1"/>
</dbReference>
<proteinExistence type="predicted"/>
<dbReference type="InParanoid" id="F4RW74"/>
<organism evidence="3">
    <name type="scientific">Melampsora larici-populina (strain 98AG31 / pathotype 3-4-7)</name>
    <name type="common">Poplar leaf rust fungus</name>
    <dbReference type="NCBI Taxonomy" id="747676"/>
    <lineage>
        <taxon>Eukaryota</taxon>
        <taxon>Fungi</taxon>
        <taxon>Dikarya</taxon>
        <taxon>Basidiomycota</taxon>
        <taxon>Pucciniomycotina</taxon>
        <taxon>Pucciniomycetes</taxon>
        <taxon>Pucciniales</taxon>
        <taxon>Melampsoraceae</taxon>
        <taxon>Melampsora</taxon>
    </lineage>
</organism>
<protein>
    <submittedName>
        <fullName evidence="2">Uncharacterized protein</fullName>
    </submittedName>
</protein>
<feature type="region of interest" description="Disordered" evidence="1">
    <location>
        <begin position="38"/>
        <end position="68"/>
    </location>
</feature>
<feature type="compositionally biased region" description="Low complexity" evidence="1">
    <location>
        <begin position="344"/>
        <end position="355"/>
    </location>
</feature>
<dbReference type="HOGENOM" id="CLU_462374_0_0_1"/>
<feature type="region of interest" description="Disordered" evidence="1">
    <location>
        <begin position="699"/>
        <end position="726"/>
    </location>
</feature>
<evidence type="ECO:0000313" key="2">
    <source>
        <dbReference type="EMBL" id="EGG03234.1"/>
    </source>
</evidence>
<dbReference type="KEGG" id="mlr:MELLADRAFT_90235"/>
<dbReference type="Proteomes" id="UP000001072">
    <property type="component" value="Unassembled WGS sequence"/>
</dbReference>
<keyword evidence="3" id="KW-1185">Reference proteome</keyword>
<dbReference type="EMBL" id="GL883125">
    <property type="protein sequence ID" value="EGG03234.1"/>
    <property type="molecule type" value="Genomic_DNA"/>
</dbReference>
<dbReference type="GeneID" id="18935495"/>
<dbReference type="VEuPathDB" id="FungiDB:MELLADRAFT_90235"/>
<feature type="region of interest" description="Disordered" evidence="1">
    <location>
        <begin position="306"/>
        <end position="364"/>
    </location>
</feature>
<dbReference type="eggNOG" id="ENOG502SWXU">
    <property type="taxonomic scope" value="Eukaryota"/>
</dbReference>
<evidence type="ECO:0000313" key="3">
    <source>
        <dbReference type="Proteomes" id="UP000001072"/>
    </source>
</evidence>
<dbReference type="AlphaFoldDB" id="F4RW74"/>
<sequence length="726" mass="79959">MAAHFPLYGHVLAKHQIGFFCDLPATLKPSKGICGPTGLAPTGTVDNREVPDRARSTPHRPGPFRNGFLTDTQTPGAPLYHDASTTTPSNPHLPSLLKLPITFSMDTEIYIKPEFLRTDPNKPLALPIIFHHTGFYCPACLAVGKDTPMKYINYFNNTWRVACGITPPRAKTGEPKNYGHWYRLWKDSQLKHELQSINAGNWPPLPYPNPSPVDHLPNTANGIPNTGSLTPSRSSLKSMFTPFTSTGNHLKSTTSAQPLLCRGVLGKTGQSHRIDQARQGNKQCIYQACASCCQTLGVQRCTAKRHGRPQNAPHAPPASSLNPSHPFMNRNEPLTPDFINPLLASSSPSGSTPAAAPAPAPAPAPVASHRRIALQCAQTGGRLAHNLSSTQQAGLFALRLRRNQETAFSQEIDTEENKVVSVIAWLKAGQDPELFTFHAPKWPLFTLQQCFPMVERAMNLAISNGETPTESLSLWDPAFTARRTVPNNLPNRLPITPRQFLVKSPQLVSDDCPRFDWFRNSLYESETGTAIPGSADSTSTHPAPPFRLANSAPVAHGGEEEDEVILVREQCHQASSNVTQPVITVTKQTTTPAAPNTNLAKVTWPNNEGPVSDLFEWYNLTLKLHRVKAWKICFGEHFKEPSDSTIHRYGRWIKIVEPPNILAWEQRQQSVGKSFAVPFARAEFRAQFQLAGSPGSDPVAVNVVKSPNNKTNQTDPQTRRKQKFGE</sequence>
<feature type="compositionally biased region" description="Polar residues" evidence="1">
    <location>
        <begin position="705"/>
        <end position="716"/>
    </location>
</feature>
<reference evidence="3" key="1">
    <citation type="journal article" date="2011" name="Proc. Natl. Acad. Sci. U.S.A.">
        <title>Obligate biotrophy features unraveled by the genomic analysis of rust fungi.</title>
        <authorList>
            <person name="Duplessis S."/>
            <person name="Cuomo C.A."/>
            <person name="Lin Y.-C."/>
            <person name="Aerts A."/>
            <person name="Tisserant E."/>
            <person name="Veneault-Fourrey C."/>
            <person name="Joly D.L."/>
            <person name="Hacquard S."/>
            <person name="Amselem J."/>
            <person name="Cantarel B.L."/>
            <person name="Chiu R."/>
            <person name="Coutinho P.M."/>
            <person name="Feau N."/>
            <person name="Field M."/>
            <person name="Frey P."/>
            <person name="Gelhaye E."/>
            <person name="Goldberg J."/>
            <person name="Grabherr M.G."/>
            <person name="Kodira C.D."/>
            <person name="Kohler A."/>
            <person name="Kuees U."/>
            <person name="Lindquist E.A."/>
            <person name="Lucas S.M."/>
            <person name="Mago R."/>
            <person name="Mauceli E."/>
            <person name="Morin E."/>
            <person name="Murat C."/>
            <person name="Pangilinan J.L."/>
            <person name="Park R."/>
            <person name="Pearson M."/>
            <person name="Quesneville H."/>
            <person name="Rouhier N."/>
            <person name="Sakthikumar S."/>
            <person name="Salamov A.A."/>
            <person name="Schmutz J."/>
            <person name="Selles B."/>
            <person name="Shapiro H."/>
            <person name="Tanguay P."/>
            <person name="Tuskan G.A."/>
            <person name="Henrissat B."/>
            <person name="Van de Peer Y."/>
            <person name="Rouze P."/>
            <person name="Ellis J.G."/>
            <person name="Dodds P.N."/>
            <person name="Schein J.E."/>
            <person name="Zhong S."/>
            <person name="Hamelin R.C."/>
            <person name="Grigoriev I.V."/>
            <person name="Szabo L.J."/>
            <person name="Martin F."/>
        </authorList>
    </citation>
    <scope>NUCLEOTIDE SEQUENCE [LARGE SCALE GENOMIC DNA]</scope>
    <source>
        <strain evidence="3">98AG31 / pathotype 3-4-7</strain>
    </source>
</reference>
<feature type="compositionally biased region" description="Basic and acidic residues" evidence="1">
    <location>
        <begin position="46"/>
        <end position="55"/>
    </location>
</feature>
<evidence type="ECO:0000256" key="1">
    <source>
        <dbReference type="SAM" id="MobiDB-lite"/>
    </source>
</evidence>